<feature type="compositionally biased region" description="Basic and acidic residues" evidence="1">
    <location>
        <begin position="397"/>
        <end position="413"/>
    </location>
</feature>
<organism evidence="2 3">
    <name type="scientific">Vermiconidia calcicola</name>
    <dbReference type="NCBI Taxonomy" id="1690605"/>
    <lineage>
        <taxon>Eukaryota</taxon>
        <taxon>Fungi</taxon>
        <taxon>Dikarya</taxon>
        <taxon>Ascomycota</taxon>
        <taxon>Pezizomycotina</taxon>
        <taxon>Dothideomycetes</taxon>
        <taxon>Dothideomycetidae</taxon>
        <taxon>Mycosphaerellales</taxon>
        <taxon>Extremaceae</taxon>
        <taxon>Vermiconidia</taxon>
    </lineage>
</organism>
<reference evidence="2 3" key="1">
    <citation type="submission" date="2023-06" db="EMBL/GenBank/DDBJ databases">
        <title>Black Yeasts Isolated from many extreme environments.</title>
        <authorList>
            <person name="Coleine C."/>
            <person name="Stajich J.E."/>
            <person name="Selbmann L."/>
        </authorList>
    </citation>
    <scope>NUCLEOTIDE SEQUENCE [LARGE SCALE GENOMIC DNA]</scope>
    <source>
        <strain evidence="2 3">CCFEE 5887</strain>
    </source>
</reference>
<sequence>MPDIGNRRIFSPTTSSSSSLPYHKQIEDLGLFNEESCRYFLREVGTRVVPFYPFNFGMEEVYSLILEKYGYAGLPDVTSVLQDLLESGGDAGGMGDDGDIWRSWRHSWRHRNDDTRNPFVPKVGNFVLQPPTQGHIRRLKTQNFVHKVERLNSLHEKRAPLAPVSGNSAIPNRSATPEGKSETLSDEEDYVLPATTYSHQRCRALLASEGGSPSSKFVGGGPINLARQSYITEESSQQEFVEEHDSPKETSIDPALLLAFQMLNGNQSSSEQPSLRGGQGDMCRLQQVETLPASPCRTEEEPVTVDQQLLPASTYTAEEDPVTMDKELLPASTYTAEEKPVTVDKEMLPALSYTPEEEPVTVDRDSSAQSNQRQEMVNEQTSPRTTIIRDPVTLDSLEEKTKSTEAGPREPNDNRPCARVISNSGEPSKLRRAKNREARLIDGNIILPVHQKRLSSQRYSPPKNMNISAAATADVDETKAQVARRSWTSSRQNSPRHSWLQSVRTVFRSGSQGKDAKSPPREAPPTSPKEQGPSKGAQAQAETQAQAQDPAAGGKGEDPNPDPNPNSQSEHSLVAPAPPPHPPLPLPPFSHRQALDGTIDSKYWARKRYSLPLRTCSLTRRQCAAN</sequence>
<feature type="region of interest" description="Disordered" evidence="1">
    <location>
        <begin position="355"/>
        <end position="433"/>
    </location>
</feature>
<comment type="caution">
    <text evidence="2">The sequence shown here is derived from an EMBL/GenBank/DDBJ whole genome shotgun (WGS) entry which is preliminary data.</text>
</comment>
<evidence type="ECO:0000313" key="2">
    <source>
        <dbReference type="EMBL" id="KAK5532371.1"/>
    </source>
</evidence>
<feature type="region of interest" description="Disordered" evidence="1">
    <location>
        <begin position="162"/>
        <end position="186"/>
    </location>
</feature>
<feature type="compositionally biased region" description="Polar residues" evidence="1">
    <location>
        <begin position="486"/>
        <end position="512"/>
    </location>
</feature>
<feature type="compositionally biased region" description="Low complexity" evidence="1">
    <location>
        <begin position="537"/>
        <end position="552"/>
    </location>
</feature>
<feature type="compositionally biased region" description="Pro residues" evidence="1">
    <location>
        <begin position="576"/>
        <end position="588"/>
    </location>
</feature>
<feature type="region of interest" description="Disordered" evidence="1">
    <location>
        <begin position="469"/>
        <end position="593"/>
    </location>
</feature>
<keyword evidence="3" id="KW-1185">Reference proteome</keyword>
<feature type="compositionally biased region" description="Polar residues" evidence="1">
    <location>
        <begin position="165"/>
        <end position="175"/>
    </location>
</feature>
<dbReference type="EMBL" id="JAXLQG010000015">
    <property type="protein sequence ID" value="KAK5532371.1"/>
    <property type="molecule type" value="Genomic_DNA"/>
</dbReference>
<dbReference type="AlphaFoldDB" id="A0AAV9PZX8"/>
<accession>A0AAV9PZX8</accession>
<proteinExistence type="predicted"/>
<evidence type="ECO:0000256" key="1">
    <source>
        <dbReference type="SAM" id="MobiDB-lite"/>
    </source>
</evidence>
<name>A0AAV9PZX8_9PEZI</name>
<dbReference type="Proteomes" id="UP001345827">
    <property type="component" value="Unassembled WGS sequence"/>
</dbReference>
<evidence type="ECO:0008006" key="4">
    <source>
        <dbReference type="Google" id="ProtNLM"/>
    </source>
</evidence>
<protein>
    <recommendedName>
        <fullName evidence="4">LisH domain-containing protein</fullName>
    </recommendedName>
</protein>
<feature type="compositionally biased region" description="Polar residues" evidence="1">
    <location>
        <begin position="367"/>
        <end position="385"/>
    </location>
</feature>
<gene>
    <name evidence="2" type="ORF">LTR25_007904</name>
</gene>
<evidence type="ECO:0000313" key="3">
    <source>
        <dbReference type="Proteomes" id="UP001345827"/>
    </source>
</evidence>